<organism evidence="2 3">
    <name type="scientific">Aeromonas molluscorum 848</name>
    <dbReference type="NCBI Taxonomy" id="1268236"/>
    <lineage>
        <taxon>Bacteria</taxon>
        <taxon>Pseudomonadati</taxon>
        <taxon>Pseudomonadota</taxon>
        <taxon>Gammaproteobacteria</taxon>
        <taxon>Aeromonadales</taxon>
        <taxon>Aeromonadaceae</taxon>
        <taxon>Aeromonas</taxon>
    </lineage>
</organism>
<accession>R1GTV8</accession>
<evidence type="ECO:0000313" key="2">
    <source>
        <dbReference type="EMBL" id="EOD55070.1"/>
    </source>
</evidence>
<evidence type="ECO:0000256" key="1">
    <source>
        <dbReference type="SAM" id="Phobius"/>
    </source>
</evidence>
<dbReference type="EMBL" id="AQGQ01000064">
    <property type="protein sequence ID" value="EOD55070.1"/>
    <property type="molecule type" value="Genomic_DNA"/>
</dbReference>
<dbReference type="PATRIC" id="fig|1268236.3.peg.2176"/>
<keyword evidence="1" id="KW-0812">Transmembrane</keyword>
<protein>
    <recommendedName>
        <fullName evidence="4">DUF2955 domain-containing protein</fullName>
    </recommendedName>
</protein>
<feature type="transmembrane region" description="Helical" evidence="1">
    <location>
        <begin position="279"/>
        <end position="296"/>
    </location>
</feature>
<proteinExistence type="predicted"/>
<name>R1GTV8_9GAMM</name>
<sequence>MWSNPLMHRADKAVLRLTLGLGLSVLITYGLALPQPHLSCLVVILLLCKPGPPLSPIKGLLMGGVLMGLMASGVLMVPLLEHYGASALMLIALILFGLFYLGLKSGNPLLTLLVITFTLVPVAGVADQALAFMVIQALATGVMLGAFIGTVSHNLFPDEPSQGAKPAYLSPENASWVALRAVIIVLPILVLALQDPSHYLAAIMKTVALSQQACTTNARNAGKELIGSTLVGALVAAIAWSGLALWPNLWMLMLWVMATSLWLGVRLFRIKTSRVAPSFWVNALMTMMILLGPAIQDSANGKDVLQASLFRLGLFLLVACYAWGAVWVLERWRAGRHLPHTINHETMS</sequence>
<feature type="transmembrane region" description="Helical" evidence="1">
    <location>
        <begin position="133"/>
        <end position="156"/>
    </location>
</feature>
<dbReference type="AlphaFoldDB" id="R1GTV8"/>
<feature type="transmembrane region" description="Helical" evidence="1">
    <location>
        <begin position="176"/>
        <end position="193"/>
    </location>
</feature>
<feature type="transmembrane region" description="Helical" evidence="1">
    <location>
        <begin position="109"/>
        <end position="126"/>
    </location>
</feature>
<dbReference type="Proteomes" id="UP000013526">
    <property type="component" value="Unassembled WGS sequence"/>
</dbReference>
<dbReference type="RefSeq" id="WP_005901025.1">
    <property type="nucleotide sequence ID" value="NZ_AQGQ01000064.1"/>
</dbReference>
<keyword evidence="1" id="KW-1133">Transmembrane helix</keyword>
<evidence type="ECO:0000313" key="3">
    <source>
        <dbReference type="Proteomes" id="UP000013526"/>
    </source>
</evidence>
<reference evidence="2 3" key="1">
    <citation type="journal article" date="2013" name="Genome Announc.">
        <title>Draft Genome Sequence of Aeromonas molluscorum Strain 848TT, Isolated from Bivalve Molluscs.</title>
        <authorList>
            <person name="Spataro N."/>
            <person name="Farfan M."/>
            <person name="Albarral V."/>
            <person name="Sanglas A."/>
            <person name="Loren J.G."/>
            <person name="Fuste M.C."/>
            <person name="Bosch E."/>
        </authorList>
    </citation>
    <scope>NUCLEOTIDE SEQUENCE [LARGE SCALE GENOMIC DNA]</scope>
    <source>
        <strain evidence="2 3">848</strain>
    </source>
</reference>
<feature type="transmembrane region" description="Helical" evidence="1">
    <location>
        <begin position="56"/>
        <end position="76"/>
    </location>
</feature>
<feature type="transmembrane region" description="Helical" evidence="1">
    <location>
        <begin position="83"/>
        <end position="103"/>
    </location>
</feature>
<feature type="transmembrane region" description="Helical" evidence="1">
    <location>
        <begin position="308"/>
        <end position="329"/>
    </location>
</feature>
<keyword evidence="3" id="KW-1185">Reference proteome</keyword>
<gene>
    <name evidence="2" type="ORF">G113_11004</name>
</gene>
<feature type="transmembrane region" description="Helical" evidence="1">
    <location>
        <begin position="225"/>
        <end position="243"/>
    </location>
</feature>
<feature type="transmembrane region" description="Helical" evidence="1">
    <location>
        <begin position="249"/>
        <end position="267"/>
    </location>
</feature>
<evidence type="ECO:0008006" key="4">
    <source>
        <dbReference type="Google" id="ProtNLM"/>
    </source>
</evidence>
<comment type="caution">
    <text evidence="2">The sequence shown here is derived from an EMBL/GenBank/DDBJ whole genome shotgun (WGS) entry which is preliminary data.</text>
</comment>
<dbReference type="Pfam" id="PF11168">
    <property type="entry name" value="DUF2955"/>
    <property type="match status" value="1"/>
</dbReference>
<keyword evidence="1" id="KW-0472">Membrane</keyword>
<dbReference type="InterPro" id="IPR022604">
    <property type="entry name" value="DUF2955"/>
</dbReference>